<name>A0A8S2S2Q8_9BILA</name>
<feature type="non-terminal residue" evidence="1">
    <location>
        <position position="1"/>
    </location>
</feature>
<evidence type="ECO:0000313" key="1">
    <source>
        <dbReference type="EMBL" id="CAF4181393.1"/>
    </source>
</evidence>
<sequence length="63" mass="7589">MIQRCQPDLKSKYEDDFKTSLKDYTKCYTPLIIAIQQMLEYDNVNRLSDGKLRDRDREQLKES</sequence>
<reference evidence="1" key="1">
    <citation type="submission" date="2021-02" db="EMBL/GenBank/DDBJ databases">
        <authorList>
            <person name="Nowell W R."/>
        </authorList>
    </citation>
    <scope>NUCLEOTIDE SEQUENCE</scope>
</reference>
<proteinExistence type="predicted"/>
<accession>A0A8S2S2Q8</accession>
<evidence type="ECO:0000313" key="2">
    <source>
        <dbReference type="Proteomes" id="UP000681720"/>
    </source>
</evidence>
<dbReference type="AlphaFoldDB" id="A0A8S2S2Q8"/>
<dbReference type="EMBL" id="CAJOBJ010015342">
    <property type="protein sequence ID" value="CAF4181393.1"/>
    <property type="molecule type" value="Genomic_DNA"/>
</dbReference>
<comment type="caution">
    <text evidence="1">The sequence shown here is derived from an EMBL/GenBank/DDBJ whole genome shotgun (WGS) entry which is preliminary data.</text>
</comment>
<dbReference type="Proteomes" id="UP000681720">
    <property type="component" value="Unassembled WGS sequence"/>
</dbReference>
<gene>
    <name evidence="1" type="ORF">GIL414_LOCUS20808</name>
</gene>
<protein>
    <submittedName>
        <fullName evidence="1">Uncharacterized protein</fullName>
    </submittedName>
</protein>
<organism evidence="1 2">
    <name type="scientific">Rotaria magnacalcarata</name>
    <dbReference type="NCBI Taxonomy" id="392030"/>
    <lineage>
        <taxon>Eukaryota</taxon>
        <taxon>Metazoa</taxon>
        <taxon>Spiralia</taxon>
        <taxon>Gnathifera</taxon>
        <taxon>Rotifera</taxon>
        <taxon>Eurotatoria</taxon>
        <taxon>Bdelloidea</taxon>
        <taxon>Philodinida</taxon>
        <taxon>Philodinidae</taxon>
        <taxon>Rotaria</taxon>
    </lineage>
</organism>